<dbReference type="InterPro" id="IPR008278">
    <property type="entry name" value="4-PPantetheinyl_Trfase_dom"/>
</dbReference>
<dbReference type="Pfam" id="PF01648">
    <property type="entry name" value="ACPS"/>
    <property type="match status" value="1"/>
</dbReference>
<name>A0A2S3ZN45_9MICO</name>
<keyword evidence="1" id="KW-0808">Transferase</keyword>
<gene>
    <name evidence="3" type="ORF">C3B61_01455</name>
</gene>
<reference evidence="3 4" key="1">
    <citation type="submission" date="2018-01" db="EMBL/GenBank/DDBJ databases">
        <title>Cryobacterium sp. nov., from glaciers in China.</title>
        <authorList>
            <person name="Liu Q."/>
            <person name="Xin Y.-H."/>
        </authorList>
    </citation>
    <scope>NUCLEOTIDE SEQUENCE [LARGE SCALE GENOMIC DNA]</scope>
    <source>
        <strain evidence="3 4">TMN-42</strain>
    </source>
</reference>
<feature type="domain" description="4'-phosphopantetheinyl transferase" evidence="2">
    <location>
        <begin position="106"/>
        <end position="190"/>
    </location>
</feature>
<dbReference type="RefSeq" id="WP_103459257.1">
    <property type="nucleotide sequence ID" value="NZ_PPXD01000001.1"/>
</dbReference>
<dbReference type="Proteomes" id="UP000237340">
    <property type="component" value="Unassembled WGS sequence"/>
</dbReference>
<evidence type="ECO:0000256" key="1">
    <source>
        <dbReference type="ARBA" id="ARBA00022679"/>
    </source>
</evidence>
<dbReference type="SUPFAM" id="SSF56214">
    <property type="entry name" value="4'-phosphopantetheinyl transferase"/>
    <property type="match status" value="1"/>
</dbReference>
<sequence>MPDASSPRDLDGVRGVDLSTTVVVALGTRAAAQDGDHRALAELVGRLTGVAGASITLSQVCPNCGRSGHGPLRVELGGAAVDSPTVQVSLARADGRLALAVTAAGPVGIDLESVGALARAPLDDVLLSTAEADAVAALHPRSATAAVTAIWTAKEAVLKAAGVGLRVDPRDLTIARAPDEVPAEHSPGPALVGWQAAPFPLNQAHLMSVAAPEGLVATVAVVCARRPRLYLDR</sequence>
<dbReference type="EMBL" id="PPXD01000001">
    <property type="protein sequence ID" value="POH70307.1"/>
    <property type="molecule type" value="Genomic_DNA"/>
</dbReference>
<accession>A0A2S3ZN45</accession>
<organism evidence="3 4">
    <name type="scientific">Cryobacterium zongtaii</name>
    <dbReference type="NCBI Taxonomy" id="1259217"/>
    <lineage>
        <taxon>Bacteria</taxon>
        <taxon>Bacillati</taxon>
        <taxon>Actinomycetota</taxon>
        <taxon>Actinomycetes</taxon>
        <taxon>Micrococcales</taxon>
        <taxon>Microbacteriaceae</taxon>
        <taxon>Cryobacterium</taxon>
    </lineage>
</organism>
<dbReference type="Gene3D" id="3.90.470.20">
    <property type="entry name" value="4'-phosphopantetheinyl transferase domain"/>
    <property type="match status" value="1"/>
</dbReference>
<dbReference type="InterPro" id="IPR037143">
    <property type="entry name" value="4-PPantetheinyl_Trfase_dom_sf"/>
</dbReference>
<evidence type="ECO:0000259" key="2">
    <source>
        <dbReference type="Pfam" id="PF01648"/>
    </source>
</evidence>
<proteinExistence type="predicted"/>
<dbReference type="GO" id="GO:0008897">
    <property type="term" value="F:holo-[acyl-carrier-protein] synthase activity"/>
    <property type="evidence" value="ECO:0007669"/>
    <property type="project" value="InterPro"/>
</dbReference>
<evidence type="ECO:0000313" key="4">
    <source>
        <dbReference type="Proteomes" id="UP000237340"/>
    </source>
</evidence>
<dbReference type="AlphaFoldDB" id="A0A2S3ZN45"/>
<keyword evidence="4" id="KW-1185">Reference proteome</keyword>
<comment type="caution">
    <text evidence="3">The sequence shown here is derived from an EMBL/GenBank/DDBJ whole genome shotgun (WGS) entry which is preliminary data.</text>
</comment>
<evidence type="ECO:0000313" key="3">
    <source>
        <dbReference type="EMBL" id="POH70307.1"/>
    </source>
</evidence>
<dbReference type="GO" id="GO:0000287">
    <property type="term" value="F:magnesium ion binding"/>
    <property type="evidence" value="ECO:0007669"/>
    <property type="project" value="InterPro"/>
</dbReference>
<protein>
    <recommendedName>
        <fullName evidence="2">4'-phosphopantetheinyl transferase domain-containing protein</fullName>
    </recommendedName>
</protein>